<evidence type="ECO:0000313" key="3">
    <source>
        <dbReference type="Proteomes" id="UP001597393"/>
    </source>
</evidence>
<comment type="caution">
    <text evidence="2">The sequence shown here is derived from an EMBL/GenBank/DDBJ whole genome shotgun (WGS) entry which is preliminary data.</text>
</comment>
<sequence length="81" mass="8888">MAKNNAQGTNSATNANKASFVFRKQNYQLFLLSIFIVVVGFFLMAGTEDIYSFAKITLAPFIVVVGFAVGFLAILYKPKSN</sequence>
<name>A0ABW5NK67_9SPHI</name>
<gene>
    <name evidence="2" type="ORF">ACFSQ3_11130</name>
</gene>
<accession>A0ABW5NK67</accession>
<dbReference type="Proteomes" id="UP001597393">
    <property type="component" value="Unassembled WGS sequence"/>
</dbReference>
<keyword evidence="1" id="KW-1133">Transmembrane helix</keyword>
<dbReference type="Pfam" id="PF11297">
    <property type="entry name" value="DUF3098"/>
    <property type="match status" value="1"/>
</dbReference>
<evidence type="ECO:0000313" key="2">
    <source>
        <dbReference type="EMBL" id="MFD2599506.1"/>
    </source>
</evidence>
<evidence type="ECO:0000256" key="1">
    <source>
        <dbReference type="SAM" id="Phobius"/>
    </source>
</evidence>
<organism evidence="2 3">
    <name type="scientific">Sphingobacterium corticis</name>
    <dbReference type="NCBI Taxonomy" id="1812823"/>
    <lineage>
        <taxon>Bacteria</taxon>
        <taxon>Pseudomonadati</taxon>
        <taxon>Bacteroidota</taxon>
        <taxon>Sphingobacteriia</taxon>
        <taxon>Sphingobacteriales</taxon>
        <taxon>Sphingobacteriaceae</taxon>
        <taxon>Sphingobacterium</taxon>
    </lineage>
</organism>
<proteinExistence type="predicted"/>
<dbReference type="InterPro" id="IPR021448">
    <property type="entry name" value="DUF3098"/>
</dbReference>
<dbReference type="EMBL" id="JBHUMA010000006">
    <property type="protein sequence ID" value="MFD2599506.1"/>
    <property type="molecule type" value="Genomic_DNA"/>
</dbReference>
<feature type="transmembrane region" description="Helical" evidence="1">
    <location>
        <begin position="27"/>
        <end position="46"/>
    </location>
</feature>
<keyword evidence="1" id="KW-0812">Transmembrane</keyword>
<protein>
    <submittedName>
        <fullName evidence="2">DUF3098 domain-containing protein</fullName>
    </submittedName>
</protein>
<dbReference type="RefSeq" id="WP_380869634.1">
    <property type="nucleotide sequence ID" value="NZ_JBHUMA010000006.1"/>
</dbReference>
<keyword evidence="3" id="KW-1185">Reference proteome</keyword>
<reference evidence="3" key="1">
    <citation type="journal article" date="2019" name="Int. J. Syst. Evol. Microbiol.">
        <title>The Global Catalogue of Microorganisms (GCM) 10K type strain sequencing project: providing services to taxonomists for standard genome sequencing and annotation.</title>
        <authorList>
            <consortium name="The Broad Institute Genomics Platform"/>
            <consortium name="The Broad Institute Genome Sequencing Center for Infectious Disease"/>
            <person name="Wu L."/>
            <person name="Ma J."/>
        </authorList>
    </citation>
    <scope>NUCLEOTIDE SEQUENCE [LARGE SCALE GENOMIC DNA]</scope>
    <source>
        <strain evidence="3">KCTC 42248</strain>
    </source>
</reference>
<feature type="transmembrane region" description="Helical" evidence="1">
    <location>
        <begin position="58"/>
        <end position="76"/>
    </location>
</feature>
<keyword evidence="1" id="KW-0472">Membrane</keyword>